<keyword evidence="5" id="KW-0812">Transmembrane</keyword>
<dbReference type="PANTHER" id="PTHR47429:SF2">
    <property type="entry name" value="PROTEIN TWIN LOV 1"/>
    <property type="match status" value="1"/>
</dbReference>
<dbReference type="CDD" id="cd00130">
    <property type="entry name" value="PAS"/>
    <property type="match status" value="1"/>
</dbReference>
<feature type="region of interest" description="Disordered" evidence="4">
    <location>
        <begin position="32"/>
        <end position="67"/>
    </location>
</feature>
<sequence length="1929" mass="212434">MRMVMEWAVLVAGIWRLEDICSGRCADALRELSTRSQSQGASRTTSERQSPGGPPVSFDGLEPESPPQLMDKDLALQAWLAALTKEVQRVDANVRRGLQELQSQFLDLMQLSQQGPAGEAGRGASKNPKADVEALVVDCIEVHIKGVEVTSEPQLPRKLLEKLVDLPFMSSCSKLSLLEALWPSTRLLPAEGARAGAAIPVAAPLAVGKPATKTNERAPPKPDTSASMLAQLVKPEEEEAEAEEGPMLLLAVALGAEPSKPCLFRVGPTELLEEEAGWMPHFQEAYGPWCPQEAQISETRWLHDLMRLPLAGGRCLLPAIAQQGAPRDVRSFSQRFTEALPAGDADVSTVNEPLNASQLVCSWILTQPMLNGCEEQALNLPQVFNNVAGLILGRRNSRLGMEYYDGMGSDLVESQIGGPTSDGVPIAELNKIVSDIIPGMKQTRPSQFLAWFHDQMSSTGSKWNLVAWYTKSAAPIDFDCVLHDEDGQAWLPGCTSAPCLPEDNIDKVAPPPPPPEASPHVRFVWAFVRRVARCFCWHTTRVVNGETVVLPKPGMQMLWALLDTAVEMVASARTRSFPERKRLALWASVCFAVRLAVASGKMEEPSWLSDRYKLWRLPEDGGLDIEGAAAQVHMIRFGLDECWSTDRVTKRLRAIHADDLPWEISEKAHKAAIESAEGEALEEDAAKSVEHAEEHAANAANAAAVAADVSSDQDTTKAIQTMPHLEGTMGHLVRKELETRGRLVVTGGLGAGKHSISQTVMADLVVGQVWHKNIFRFPLRISMEELSQKLQASAADPLQEHFASCKHLAAACAWERTRTPPWSGRWAHQVVRAQGARKGSPGRIFVVGGHSTERNKPLQDAWVSQDNGETWEELPTPPWPARSGHQVICWEDKLVLLGGVGDEERRLRDAWESSDGGETWQELPCPRWSARYGHRAVVVPMVVKEVATPHLVLMGGNGAGNKALRDVWASDSGGFSWVELDPLPCSPRWGFGLTQFRNQIWITGGADELHHLNDCWIMAHEVWPSKSAGGNATATAGSAESAERVWKHFPTPWAQRSLHQVVLFRGQLAIFGGVDGAGEARDADSVLSDAWLSEDNLATYAQTMFSDLLRLLFGPSEFCETSSLHPRRSDLAAAAAFLLGACRRQLRPPGRVMVLGGHGGGRHVFRSRLFALALEGIDENLDQDVVDYLDRLLAHEPGHMILGVSSLQADAVTLDRLQPVRQLSVNSARILYKEVGFLIDTFPKPVVLADALVPDCPIVGASDSFARLCGYSRDEILGKNCRFLLKDVPGCCISRSGRKNLRSMIRMCRLIGLSAMGSTSCTQTNRKRDGETFLNMFAVGLVLLDEYPFLVGVQSEMGTGDSAAHVKQDQHALIEQIRVILQQGLSENATAVLAKEHFLPPRPRNLAGSPAFSPTALTERVILLNDRRTVMRREPCEIPNGCVVISEQPLRRTRLGIFFAVRMEGVLREGWHTSWPMLGLTQMPPTDMVRDGYPLRAEWCAKSICIGGEFQAFVREKAHHFDARGAPSPDELRVFEGPRPRWQNRPTTPWDLSEGDVMGMLYTPNGDIHLMINYQSVLSLSTGKPLEARDYYALVDCRGQAYELMLLPYEMPVVGYMQELALQPLISHKVVDHVARTAASRAVSSCTFSVSIADPSLPDMPLVAVSRAFEVMTGYTCEEIVGLNCRFLNHDCEMETRQRYQLRKSCQTGKPFTGLLQNRRKSGDLFVNLLDLRGMKVAKDAETGEDIWYLVGIQSDVTDLVDSDGQAAVRERHACELQSVANNLRQELHREFAELALTSRNAVIQEGEGETPEFGKTCAGENTVNVPAAPGIERGPKPSLVPMIALLSEPGWVKHDAEDDDSEPEQVDRHAKKTTQRLKTASSLTSFQDRVMSVPVVFRRQWSLAPIAGAFLLGIGSAFICQLLFRQRK</sequence>
<feature type="transmembrane region" description="Helical" evidence="5">
    <location>
        <begin position="1902"/>
        <end position="1925"/>
    </location>
</feature>
<dbReference type="SUPFAM" id="SSF117281">
    <property type="entry name" value="Kelch motif"/>
    <property type="match status" value="1"/>
</dbReference>
<evidence type="ECO:0000256" key="3">
    <source>
        <dbReference type="ARBA" id="ARBA00022991"/>
    </source>
</evidence>
<dbReference type="InterPro" id="IPR043136">
    <property type="entry name" value="B30.2/SPRY_sf"/>
</dbReference>
<keyword evidence="1" id="KW-0285">Flavoprotein</keyword>
<dbReference type="Proteomes" id="UP000604046">
    <property type="component" value="Unassembled WGS sequence"/>
</dbReference>
<dbReference type="Gene3D" id="2.60.120.920">
    <property type="match status" value="1"/>
</dbReference>
<keyword evidence="3" id="KW-0157">Chromophore</keyword>
<feature type="compositionally biased region" description="Polar residues" evidence="4">
    <location>
        <begin position="34"/>
        <end position="49"/>
    </location>
</feature>
<name>A0A812IGY8_9DINO</name>
<proteinExistence type="predicted"/>
<evidence type="ECO:0000256" key="4">
    <source>
        <dbReference type="SAM" id="MobiDB-lite"/>
    </source>
</evidence>
<comment type="caution">
    <text evidence="7">The sequence shown here is derived from an EMBL/GenBank/DDBJ whole genome shotgun (WGS) entry which is preliminary data.</text>
</comment>
<dbReference type="EMBL" id="CAJNDS010000269">
    <property type="protein sequence ID" value="CAE7036209.1"/>
    <property type="molecule type" value="Genomic_DNA"/>
</dbReference>
<dbReference type="SUPFAM" id="SSF55785">
    <property type="entry name" value="PYP-like sensor domain (PAS domain)"/>
    <property type="match status" value="2"/>
</dbReference>
<reference evidence="7" key="1">
    <citation type="submission" date="2021-02" db="EMBL/GenBank/DDBJ databases">
        <authorList>
            <person name="Dougan E. K."/>
            <person name="Rhodes N."/>
            <person name="Thang M."/>
            <person name="Chan C."/>
        </authorList>
    </citation>
    <scope>NUCLEOTIDE SEQUENCE</scope>
</reference>
<keyword evidence="5" id="KW-0472">Membrane</keyword>
<dbReference type="Pfam" id="PF24681">
    <property type="entry name" value="Kelch_KLHDC2_KLHL20_DRC7"/>
    <property type="match status" value="1"/>
</dbReference>
<evidence type="ECO:0000256" key="1">
    <source>
        <dbReference type="ARBA" id="ARBA00022630"/>
    </source>
</evidence>
<dbReference type="InterPro" id="IPR035965">
    <property type="entry name" value="PAS-like_dom_sf"/>
</dbReference>
<dbReference type="InterPro" id="IPR006573">
    <property type="entry name" value="NHR_dom"/>
</dbReference>
<dbReference type="Gene3D" id="3.30.450.20">
    <property type="entry name" value="PAS domain"/>
    <property type="match status" value="2"/>
</dbReference>
<dbReference type="SMART" id="SM00091">
    <property type="entry name" value="PAS"/>
    <property type="match status" value="2"/>
</dbReference>
<dbReference type="PANTHER" id="PTHR47429">
    <property type="entry name" value="PROTEIN TWIN LOV 1"/>
    <property type="match status" value="1"/>
</dbReference>
<dbReference type="InterPro" id="IPR000014">
    <property type="entry name" value="PAS"/>
</dbReference>
<feature type="domain" description="PAS" evidence="6">
    <location>
        <begin position="1231"/>
        <end position="1280"/>
    </location>
</feature>
<evidence type="ECO:0000313" key="7">
    <source>
        <dbReference type="EMBL" id="CAE7036209.1"/>
    </source>
</evidence>
<dbReference type="Pfam" id="PF13426">
    <property type="entry name" value="PAS_9"/>
    <property type="match status" value="2"/>
</dbReference>
<feature type="region of interest" description="Disordered" evidence="4">
    <location>
        <begin position="1854"/>
        <end position="1875"/>
    </location>
</feature>
<dbReference type="NCBIfam" id="TIGR00229">
    <property type="entry name" value="sensory_box"/>
    <property type="match status" value="1"/>
</dbReference>
<protein>
    <submittedName>
        <fullName evidence="7">PfyP protein</fullName>
    </submittedName>
</protein>
<keyword evidence="8" id="KW-1185">Reference proteome</keyword>
<keyword evidence="2" id="KW-0288">FMN</keyword>
<organism evidence="7 8">
    <name type="scientific">Symbiodinium natans</name>
    <dbReference type="NCBI Taxonomy" id="878477"/>
    <lineage>
        <taxon>Eukaryota</taxon>
        <taxon>Sar</taxon>
        <taxon>Alveolata</taxon>
        <taxon>Dinophyceae</taxon>
        <taxon>Suessiales</taxon>
        <taxon>Symbiodiniaceae</taxon>
        <taxon>Symbiodinium</taxon>
    </lineage>
</organism>
<dbReference type="Gene3D" id="2.120.10.80">
    <property type="entry name" value="Kelch-type beta propeller"/>
    <property type="match status" value="2"/>
</dbReference>
<keyword evidence="5" id="KW-1133">Transmembrane helix</keyword>
<evidence type="ECO:0000259" key="6">
    <source>
        <dbReference type="PROSITE" id="PS50112"/>
    </source>
</evidence>
<evidence type="ECO:0000256" key="5">
    <source>
        <dbReference type="SAM" id="Phobius"/>
    </source>
</evidence>
<dbReference type="InterPro" id="IPR015915">
    <property type="entry name" value="Kelch-typ_b-propeller"/>
</dbReference>
<evidence type="ECO:0000313" key="8">
    <source>
        <dbReference type="Proteomes" id="UP000604046"/>
    </source>
</evidence>
<dbReference type="OrthoDB" id="432483at2759"/>
<dbReference type="GO" id="GO:0005634">
    <property type="term" value="C:nucleus"/>
    <property type="evidence" value="ECO:0007669"/>
    <property type="project" value="TreeGrafter"/>
</dbReference>
<accession>A0A812IGY8</accession>
<evidence type="ECO:0000256" key="2">
    <source>
        <dbReference type="ARBA" id="ARBA00022643"/>
    </source>
</evidence>
<gene>
    <name evidence="7" type="primary">pfyP</name>
    <name evidence="7" type="ORF">SNAT2548_LOCUS4396</name>
</gene>
<dbReference type="Pfam" id="PF07177">
    <property type="entry name" value="Neuralized"/>
    <property type="match status" value="1"/>
</dbReference>
<dbReference type="CDD" id="cd15482">
    <property type="entry name" value="Sialidase_non-viral"/>
    <property type="match status" value="1"/>
</dbReference>
<dbReference type="PROSITE" id="PS50112">
    <property type="entry name" value="PAS"/>
    <property type="match status" value="1"/>
</dbReference>